<evidence type="ECO:0000256" key="5">
    <source>
        <dbReference type="ARBA" id="ARBA00022989"/>
    </source>
</evidence>
<evidence type="ECO:0000256" key="3">
    <source>
        <dbReference type="ARBA" id="ARBA00022692"/>
    </source>
</evidence>
<keyword evidence="5 8" id="KW-1133">Transmembrane helix</keyword>
<organism evidence="11 12">
    <name type="scientific">Tripterygium wilfordii</name>
    <name type="common">Thunder God vine</name>
    <dbReference type="NCBI Taxonomy" id="458696"/>
    <lineage>
        <taxon>Eukaryota</taxon>
        <taxon>Viridiplantae</taxon>
        <taxon>Streptophyta</taxon>
        <taxon>Embryophyta</taxon>
        <taxon>Tracheophyta</taxon>
        <taxon>Spermatophyta</taxon>
        <taxon>Magnoliopsida</taxon>
        <taxon>eudicotyledons</taxon>
        <taxon>Gunneridae</taxon>
        <taxon>Pentapetalae</taxon>
        <taxon>rosids</taxon>
        <taxon>fabids</taxon>
        <taxon>Celastrales</taxon>
        <taxon>Celastraceae</taxon>
        <taxon>Tripterygium</taxon>
    </lineage>
</organism>
<evidence type="ECO:0000256" key="2">
    <source>
        <dbReference type="ARBA" id="ARBA00007104"/>
    </source>
</evidence>
<proteinExistence type="inferred from homology"/>
<keyword evidence="6 8" id="KW-0472">Membrane</keyword>
<evidence type="ECO:0000256" key="6">
    <source>
        <dbReference type="ARBA" id="ARBA00023136"/>
    </source>
</evidence>
<dbReference type="OrthoDB" id="1929172at2759"/>
<evidence type="ECO:0000256" key="7">
    <source>
        <dbReference type="RuleBase" id="RU003827"/>
    </source>
</evidence>
<dbReference type="EMBL" id="JAAARO010000007">
    <property type="protein sequence ID" value="KAF5745479.1"/>
    <property type="molecule type" value="Genomic_DNA"/>
</dbReference>
<keyword evidence="3 7" id="KW-0812">Transmembrane</keyword>
<evidence type="ECO:0000313" key="11">
    <source>
        <dbReference type="EMBL" id="KAF5745479.1"/>
    </source>
</evidence>
<feature type="transmembrane region" description="Helical" evidence="8">
    <location>
        <begin position="181"/>
        <end position="201"/>
    </location>
</feature>
<dbReference type="PANTHER" id="PTHR22811">
    <property type="entry name" value="TRANSMEMBRANE EMP24 DOMAIN-CONTAINING PROTEIN"/>
    <property type="match status" value="1"/>
</dbReference>
<dbReference type="PROSITE" id="PS50866">
    <property type="entry name" value="GOLD"/>
    <property type="match status" value="1"/>
</dbReference>
<protein>
    <submittedName>
        <fullName evidence="11">Transmembrane emp24 domain-containing protein p24delta9-like</fullName>
    </submittedName>
</protein>
<evidence type="ECO:0000313" key="12">
    <source>
        <dbReference type="Proteomes" id="UP000593562"/>
    </source>
</evidence>
<feature type="chain" id="PRO_5029591843" evidence="9">
    <location>
        <begin position="24"/>
        <end position="213"/>
    </location>
</feature>
<evidence type="ECO:0000256" key="8">
    <source>
        <dbReference type="SAM" id="Phobius"/>
    </source>
</evidence>
<dbReference type="InParanoid" id="A0A7J7DGT3"/>
<evidence type="ECO:0000256" key="1">
    <source>
        <dbReference type="ARBA" id="ARBA00004479"/>
    </source>
</evidence>
<sequence length="213" mass="24107">MSRPNSFLLVAITLGLLSSLSQSFRFELQSGHTKCIAEDIKSNSMTVGKYHVVNPNEGQAVPENHKVTVRVTSAYGNNYHYAELVDSGQFAFTAAEAGDYMACFWAADHKPQETITVEFDWRTGVAAKDWSNVAKKGQIDVMELELKKLYDTVNSIHEEMFYLREREEEMQDLNRSTNSKMATLSVLSLVICLSVAGLQLWHLKTFFEKKKII</sequence>
<evidence type="ECO:0000256" key="4">
    <source>
        <dbReference type="ARBA" id="ARBA00022729"/>
    </source>
</evidence>
<dbReference type="InterPro" id="IPR009038">
    <property type="entry name" value="GOLD_dom"/>
</dbReference>
<dbReference type="AlphaFoldDB" id="A0A7J7DGT3"/>
<evidence type="ECO:0000256" key="9">
    <source>
        <dbReference type="SAM" id="SignalP"/>
    </source>
</evidence>
<reference evidence="11 12" key="1">
    <citation type="journal article" date="2020" name="Nat. Commun.">
        <title>Genome of Tripterygium wilfordii and identification of cytochrome P450 involved in triptolide biosynthesis.</title>
        <authorList>
            <person name="Tu L."/>
            <person name="Su P."/>
            <person name="Zhang Z."/>
            <person name="Gao L."/>
            <person name="Wang J."/>
            <person name="Hu T."/>
            <person name="Zhou J."/>
            <person name="Zhang Y."/>
            <person name="Zhao Y."/>
            <person name="Liu Y."/>
            <person name="Song Y."/>
            <person name="Tong Y."/>
            <person name="Lu Y."/>
            <person name="Yang J."/>
            <person name="Xu C."/>
            <person name="Jia M."/>
            <person name="Peters R.J."/>
            <person name="Huang L."/>
            <person name="Gao W."/>
        </authorList>
    </citation>
    <scope>NUCLEOTIDE SEQUENCE [LARGE SCALE GENOMIC DNA]</scope>
    <source>
        <strain evidence="12">cv. XIE 37</strain>
        <tissue evidence="11">Leaf</tissue>
    </source>
</reference>
<feature type="domain" description="GOLD" evidence="10">
    <location>
        <begin position="33"/>
        <end position="148"/>
    </location>
</feature>
<comment type="caution">
    <text evidence="11">The sequence shown here is derived from an EMBL/GenBank/DDBJ whole genome shotgun (WGS) entry which is preliminary data.</text>
</comment>
<keyword evidence="12" id="KW-1185">Reference proteome</keyword>
<evidence type="ECO:0000259" key="10">
    <source>
        <dbReference type="PROSITE" id="PS50866"/>
    </source>
</evidence>
<dbReference type="InterPro" id="IPR015720">
    <property type="entry name" value="Emp24-like"/>
</dbReference>
<comment type="similarity">
    <text evidence="2 7">Belongs to the EMP24/GP25L family.</text>
</comment>
<dbReference type="SMART" id="SM01190">
    <property type="entry name" value="EMP24_GP25L"/>
    <property type="match status" value="1"/>
</dbReference>
<comment type="subcellular location">
    <subcellularLocation>
        <location evidence="1 7">Membrane</location>
        <topology evidence="1 7">Single-pass type I membrane protein</topology>
    </subcellularLocation>
</comment>
<name>A0A7J7DGT3_TRIWF</name>
<accession>A0A7J7DGT3</accession>
<feature type="signal peptide" evidence="9">
    <location>
        <begin position="1"/>
        <end position="23"/>
    </location>
</feature>
<keyword evidence="4 9" id="KW-0732">Signal</keyword>
<dbReference type="Pfam" id="PF01105">
    <property type="entry name" value="EMP24_GP25L"/>
    <property type="match status" value="1"/>
</dbReference>
<dbReference type="Proteomes" id="UP000593562">
    <property type="component" value="Unassembled WGS sequence"/>
</dbReference>
<dbReference type="GO" id="GO:0016020">
    <property type="term" value="C:membrane"/>
    <property type="evidence" value="ECO:0007669"/>
    <property type="project" value="UniProtKB-SubCell"/>
</dbReference>
<gene>
    <name evidence="11" type="ORF">HS088_TW07G01063</name>
</gene>
<dbReference type="FunCoup" id="A0A7J7DGT3">
    <property type="interactions" value="4208"/>
</dbReference>